<dbReference type="InterPro" id="IPR045179">
    <property type="entry name" value="YgfZ/GcvT"/>
</dbReference>
<dbReference type="InterPro" id="IPR029043">
    <property type="entry name" value="GcvT/YgfZ_C"/>
</dbReference>
<name>A0A1M7YX35_9VIBR</name>
<gene>
    <name evidence="2" type="primary">ygfZ</name>
    <name evidence="2" type="ORF">VQ7734_02904</name>
</gene>
<feature type="domain" description="tRNA-modifying protein YgfZ-like beta-barrel" evidence="1">
    <location>
        <begin position="261"/>
        <end position="329"/>
    </location>
</feature>
<protein>
    <submittedName>
        <fullName evidence="2">tRNA-modifying protein YgfZ</fullName>
    </submittedName>
</protein>
<dbReference type="AlphaFoldDB" id="A0A1M7YX35"/>
<dbReference type="InterPro" id="IPR017703">
    <property type="entry name" value="YgfZ/GCV_T_CS"/>
</dbReference>
<evidence type="ECO:0000313" key="3">
    <source>
        <dbReference type="Proteomes" id="UP000184600"/>
    </source>
</evidence>
<organism evidence="2 3">
    <name type="scientific">Vibrio quintilis</name>
    <dbReference type="NCBI Taxonomy" id="1117707"/>
    <lineage>
        <taxon>Bacteria</taxon>
        <taxon>Pseudomonadati</taxon>
        <taxon>Pseudomonadota</taxon>
        <taxon>Gammaproteobacteria</taxon>
        <taxon>Vibrionales</taxon>
        <taxon>Vibrionaceae</taxon>
        <taxon>Vibrio</taxon>
    </lineage>
</organism>
<reference evidence="3" key="1">
    <citation type="submission" date="2016-12" db="EMBL/GenBank/DDBJ databases">
        <authorList>
            <person name="Rodrigo-Torres L."/>
            <person name="Arahal R.D."/>
            <person name="Lucena T."/>
        </authorList>
    </citation>
    <scope>NUCLEOTIDE SEQUENCE [LARGE SCALE GENOMIC DNA]</scope>
</reference>
<dbReference type="PANTHER" id="PTHR22602:SF0">
    <property type="entry name" value="TRANSFERASE CAF17, MITOCHONDRIAL-RELATED"/>
    <property type="match status" value="1"/>
</dbReference>
<dbReference type="SUPFAM" id="SSF101790">
    <property type="entry name" value="Aminomethyltransferase beta-barrel domain"/>
    <property type="match status" value="1"/>
</dbReference>
<keyword evidence="3" id="KW-1185">Reference proteome</keyword>
<proteinExistence type="predicted"/>
<sequence>MQFRLTKKYFRFNIDEKPEKAISIMNTINTFDNLPHQQDDNLPELMLTHLASWNAIIMSGPDKKNYLQGQVTCNVATLSEQDSTFGAHCDPKGKVWSIFRLFHHHDDYAMLQHASAVEAELRELKKYAIFSKVEIDVSKEVVLGVFGQEAQAYIDHLNDTPADVRPVEGGTAIKITATRWMLLVTQPKAEKIIAEFRGQKVDESLWNRFDIEDALPGISASEQCLHIPQAFNLQAVDGICFTKGCYTGQETIARAKYRGTNKRSMFIIQGNIHQPLDTESPIEVERALGENWRSAGQLLMSYTFSDQQAIGLIILPNNLENDTVLRLKSQPDTRWSIHPLPYSIEEDDE</sequence>
<dbReference type="Gene3D" id="3.30.70.1400">
    <property type="entry name" value="Aminomethyltransferase beta-barrel domains"/>
    <property type="match status" value="1"/>
</dbReference>
<dbReference type="Pfam" id="PF21130">
    <property type="entry name" value="YgfZ_barrel"/>
    <property type="match status" value="1"/>
</dbReference>
<dbReference type="STRING" id="1117707.VQ7734_02904"/>
<evidence type="ECO:0000313" key="2">
    <source>
        <dbReference type="EMBL" id="SHO57135.1"/>
    </source>
</evidence>
<dbReference type="Gene3D" id="3.30.70.1630">
    <property type="match status" value="1"/>
</dbReference>
<dbReference type="GO" id="GO:0016226">
    <property type="term" value="P:iron-sulfur cluster assembly"/>
    <property type="evidence" value="ECO:0007669"/>
    <property type="project" value="TreeGrafter"/>
</dbReference>
<dbReference type="NCBIfam" id="NF007110">
    <property type="entry name" value="PRK09559.1"/>
    <property type="match status" value="1"/>
</dbReference>
<dbReference type="Proteomes" id="UP000184600">
    <property type="component" value="Unassembled WGS sequence"/>
</dbReference>
<dbReference type="NCBIfam" id="TIGR03317">
    <property type="entry name" value="ygfZ_signature"/>
    <property type="match status" value="1"/>
</dbReference>
<dbReference type="InterPro" id="IPR048451">
    <property type="entry name" value="YgfZ_barrel"/>
</dbReference>
<dbReference type="EMBL" id="FRFG01000033">
    <property type="protein sequence ID" value="SHO57135.1"/>
    <property type="molecule type" value="Genomic_DNA"/>
</dbReference>
<dbReference type="Gene3D" id="2.40.30.160">
    <property type="match status" value="1"/>
</dbReference>
<accession>A0A1M7YX35</accession>
<dbReference type="PANTHER" id="PTHR22602">
    <property type="entry name" value="TRANSFERASE CAF17, MITOCHONDRIAL-RELATED"/>
    <property type="match status" value="1"/>
</dbReference>
<dbReference type="SUPFAM" id="SSF103025">
    <property type="entry name" value="Folate-binding domain"/>
    <property type="match status" value="1"/>
</dbReference>
<evidence type="ECO:0000259" key="1">
    <source>
        <dbReference type="Pfam" id="PF21130"/>
    </source>
</evidence>